<organism evidence="2">
    <name type="scientific">uncultured marine virus</name>
    <dbReference type="NCBI Taxonomy" id="186617"/>
    <lineage>
        <taxon>Viruses</taxon>
        <taxon>environmental samples</taxon>
    </lineage>
</organism>
<reference evidence="2" key="2">
    <citation type="submission" date="2015-03" db="EMBL/GenBank/DDBJ databases">
        <authorList>
            <person name="Chow C.-E.T."/>
            <person name="Winget D.M."/>
            <person name="White R.A.III."/>
            <person name="Hallam S.J."/>
            <person name="Suttle C.A."/>
        </authorList>
    </citation>
    <scope>NUCLEOTIDE SEQUENCE</scope>
    <source>
        <strain evidence="2">Oxic1_5</strain>
    </source>
</reference>
<dbReference type="EMBL" id="KR029600">
    <property type="protein sequence ID" value="AKH47989.1"/>
    <property type="molecule type" value="Genomic_DNA"/>
</dbReference>
<proteinExistence type="predicted"/>
<protein>
    <submittedName>
        <fullName evidence="2">Uncharacterized protein</fullName>
    </submittedName>
</protein>
<name>A0A0F7L618_9VIRU</name>
<sequence length="96" mass="11254">MDGVSRWSIHYLSHNKLRMEIPVRKAIALGTAKPYRVIRDCKYGEDYVYAHKTEKEMDEFYELILKDHATAKTKRVAQSGGKTPEQVITESYKRNY</sequence>
<evidence type="ECO:0000256" key="1">
    <source>
        <dbReference type="SAM" id="MobiDB-lite"/>
    </source>
</evidence>
<reference evidence="2" key="1">
    <citation type="journal article" date="2015" name="Front. Microbiol.">
        <title>Combining genomic sequencing methods to explore viral diversity and reveal potential virus-host interactions.</title>
        <authorList>
            <person name="Chow C.E."/>
            <person name="Winget D.M."/>
            <person name="White R.A.III."/>
            <person name="Hallam S.J."/>
            <person name="Suttle C.A."/>
        </authorList>
    </citation>
    <scope>NUCLEOTIDE SEQUENCE</scope>
    <source>
        <strain evidence="2">Oxic1_5</strain>
    </source>
</reference>
<evidence type="ECO:0000313" key="2">
    <source>
        <dbReference type="EMBL" id="AKH47989.1"/>
    </source>
</evidence>
<feature type="region of interest" description="Disordered" evidence="1">
    <location>
        <begin position="75"/>
        <end position="96"/>
    </location>
</feature>
<accession>A0A0F7L618</accession>